<dbReference type="Gene3D" id="3.40.630.30">
    <property type="match status" value="1"/>
</dbReference>
<dbReference type="PANTHER" id="PTHR37323:SF1">
    <property type="entry name" value="L-ORNITHINE N(ALPHA)-ACYLTRANSFERASE"/>
    <property type="match status" value="1"/>
</dbReference>
<evidence type="ECO:0000256" key="1">
    <source>
        <dbReference type="ARBA" id="ARBA00005189"/>
    </source>
</evidence>
<dbReference type="GO" id="GO:0006629">
    <property type="term" value="P:lipid metabolic process"/>
    <property type="evidence" value="ECO:0007669"/>
    <property type="project" value="UniProtKB-KW"/>
</dbReference>
<evidence type="ECO:0000313" key="12">
    <source>
        <dbReference type="Proteomes" id="UP000243468"/>
    </source>
</evidence>
<keyword evidence="12" id="KW-1185">Reference proteome</keyword>
<evidence type="ECO:0000256" key="9">
    <source>
        <dbReference type="ARBA" id="ARBA00045724"/>
    </source>
</evidence>
<organism evidence="11 12">
    <name type="scientific">Acinetobacter kookii</name>
    <dbReference type="NCBI Taxonomy" id="1226327"/>
    <lineage>
        <taxon>Bacteria</taxon>
        <taxon>Pseudomonadati</taxon>
        <taxon>Pseudomonadota</taxon>
        <taxon>Gammaproteobacteria</taxon>
        <taxon>Moraxellales</taxon>
        <taxon>Moraxellaceae</taxon>
        <taxon>Acinetobacter</taxon>
    </lineage>
</organism>
<evidence type="ECO:0000256" key="8">
    <source>
        <dbReference type="ARBA" id="ARBA00039866"/>
    </source>
</evidence>
<dbReference type="EMBL" id="FMYO01000005">
    <property type="protein sequence ID" value="SDC34979.1"/>
    <property type="molecule type" value="Genomic_DNA"/>
</dbReference>
<accession>A0A1G6KV57</accession>
<protein>
    <recommendedName>
        <fullName evidence="8">L-ornithine N(alpha)-acyltransferase</fullName>
        <ecNumber evidence="7">2.3.2.30</ecNumber>
    </recommendedName>
</protein>
<dbReference type="SUPFAM" id="SSF55729">
    <property type="entry name" value="Acyl-CoA N-acyltransferases (Nat)"/>
    <property type="match status" value="1"/>
</dbReference>
<keyword evidence="5" id="KW-0012">Acyltransferase</keyword>
<evidence type="ECO:0000313" key="11">
    <source>
        <dbReference type="EMBL" id="SDC34979.1"/>
    </source>
</evidence>
<evidence type="ECO:0000256" key="6">
    <source>
        <dbReference type="ARBA" id="ARBA00038095"/>
    </source>
</evidence>
<dbReference type="AlphaFoldDB" id="A0A1G6KV57"/>
<name>A0A1G6KV57_9GAMM</name>
<comment type="pathway">
    <text evidence="1">Lipid metabolism.</text>
</comment>
<evidence type="ECO:0000256" key="7">
    <source>
        <dbReference type="ARBA" id="ARBA00039058"/>
    </source>
</evidence>
<comment type="function">
    <text evidence="9">Catalyzes the first step in the biosynthesis of ornithine lipids, which are phosphorus-free membrane lipids. Catalyzes the 3-hydroxyacyl-acyl carrier protein-dependent acylation of ornithine to form lyso-ornithine lipid (LOL).</text>
</comment>
<dbReference type="Proteomes" id="UP000243468">
    <property type="component" value="Unassembled WGS sequence"/>
</dbReference>
<gene>
    <name evidence="11" type="ORF">SAMN05421732_105153</name>
</gene>
<sequence length="264" mass="31179">MFDQLNKYDKNSEFPFQKGLVTSSPYKFEWIEDLKTLQEAQRFRAVQFSQQFGIQFESGLDQDLYDFGCEHAVLRDKWSNEIVAYTRLKLFQGHELKQSYSQQEFKIVQAFSHLDNIVEIGRTCVHSRYRSGKALSVLWTNLLPKIVEEMRAKYLIGCVSIRMQGNESRAYYTHQHIKALPQQSICNIQSQQVFEPPYPQYSFQQDERIPKLFDVYLNMQAQLSTQAFYDEAFNCLDYFVYLEVNQLTKNFILQKKSELSLENA</sequence>
<keyword evidence="2" id="KW-0444">Lipid biosynthesis</keyword>
<evidence type="ECO:0000256" key="4">
    <source>
        <dbReference type="ARBA" id="ARBA00023098"/>
    </source>
</evidence>
<dbReference type="InterPro" id="IPR016181">
    <property type="entry name" value="Acyl_CoA_acyltransferase"/>
</dbReference>
<keyword evidence="3" id="KW-0808">Transferase</keyword>
<keyword evidence="4" id="KW-0443">Lipid metabolism</keyword>
<dbReference type="GO" id="GO:0043810">
    <property type="term" value="F:ornithine-acyl [acyl carrier protein] N-acyltransferase activity"/>
    <property type="evidence" value="ECO:0007669"/>
    <property type="project" value="UniProtKB-EC"/>
</dbReference>
<evidence type="ECO:0000256" key="10">
    <source>
        <dbReference type="ARBA" id="ARBA00047785"/>
    </source>
</evidence>
<dbReference type="RefSeq" id="WP_092819839.1">
    <property type="nucleotide sequence ID" value="NZ_BAABKJ010000015.1"/>
</dbReference>
<proteinExistence type="inferred from homology"/>
<dbReference type="Pfam" id="PF13444">
    <property type="entry name" value="Acetyltransf_5"/>
    <property type="match status" value="1"/>
</dbReference>
<dbReference type="STRING" id="1226327.SAMN05421732_105153"/>
<comment type="similarity">
    <text evidence="6">Belongs to the acetyltransferase family. OlsB subfamily.</text>
</comment>
<evidence type="ECO:0000256" key="2">
    <source>
        <dbReference type="ARBA" id="ARBA00022516"/>
    </source>
</evidence>
<reference evidence="12" key="1">
    <citation type="submission" date="2016-09" db="EMBL/GenBank/DDBJ databases">
        <authorList>
            <person name="Varghese N."/>
            <person name="Submissions S."/>
        </authorList>
    </citation>
    <scope>NUCLEOTIDE SEQUENCE [LARGE SCALE GENOMIC DNA]</scope>
    <source>
        <strain evidence="12">ANC 4667</strain>
    </source>
</reference>
<comment type="catalytic activity">
    <reaction evidence="10">
        <text>a (3R)-hydroxyacyl-[ACP] + L-ornithine = a lyso-ornithine lipid + holo-[ACP] + H(+)</text>
        <dbReference type="Rhea" id="RHEA:20633"/>
        <dbReference type="Rhea" id="RHEA-COMP:9685"/>
        <dbReference type="Rhea" id="RHEA-COMP:9945"/>
        <dbReference type="ChEBI" id="CHEBI:15378"/>
        <dbReference type="ChEBI" id="CHEBI:46911"/>
        <dbReference type="ChEBI" id="CHEBI:64479"/>
        <dbReference type="ChEBI" id="CHEBI:78827"/>
        <dbReference type="ChEBI" id="CHEBI:138482"/>
        <dbReference type="EC" id="2.3.2.30"/>
    </reaction>
    <physiologicalReaction direction="left-to-right" evidence="10">
        <dbReference type="Rhea" id="RHEA:20634"/>
    </physiologicalReaction>
</comment>
<dbReference type="OrthoDB" id="9787072at2"/>
<evidence type="ECO:0000256" key="5">
    <source>
        <dbReference type="ARBA" id="ARBA00023315"/>
    </source>
</evidence>
<dbReference type="PANTHER" id="PTHR37323">
    <property type="entry name" value="GCN5-RELATED N-ACETYLTRANSFERASE"/>
    <property type="match status" value="1"/>
</dbReference>
<evidence type="ECO:0000256" key="3">
    <source>
        <dbReference type="ARBA" id="ARBA00022679"/>
    </source>
</evidence>
<dbReference type="InterPro" id="IPR052351">
    <property type="entry name" value="Ornithine_N-alpha-AT"/>
</dbReference>
<dbReference type="EC" id="2.3.2.30" evidence="7"/>